<feature type="domain" description="Flagellin N-terminal" evidence="5">
    <location>
        <begin position="3"/>
        <end position="140"/>
    </location>
</feature>
<dbReference type="PANTHER" id="PTHR42792:SF1">
    <property type="entry name" value="FLAGELLAR HOOK-ASSOCIATED PROTEIN 3"/>
    <property type="match status" value="1"/>
</dbReference>
<accession>A0ABU6K883</accession>
<evidence type="ECO:0000313" key="6">
    <source>
        <dbReference type="EMBL" id="MEC5388089.1"/>
    </source>
</evidence>
<comment type="similarity">
    <text evidence="3">Belongs to the bacterial flagellin family.</text>
</comment>
<dbReference type="SUPFAM" id="SSF64518">
    <property type="entry name" value="Phase 1 flagellin"/>
    <property type="match status" value="1"/>
</dbReference>
<keyword evidence="6" id="KW-0966">Cell projection</keyword>
<name>A0ABU6K883_9RHOO</name>
<dbReference type="InterPro" id="IPR001029">
    <property type="entry name" value="Flagellin_N"/>
</dbReference>
<dbReference type="Gene3D" id="1.20.1330.10">
    <property type="entry name" value="f41 fragment of flagellin, N-terminal domain"/>
    <property type="match status" value="2"/>
</dbReference>
<keyword evidence="6" id="KW-0282">Flagellum</keyword>
<keyword evidence="6" id="KW-0969">Cilium</keyword>
<comment type="caution">
    <text evidence="6">The sequence shown here is derived from an EMBL/GenBank/DDBJ whole genome shotgun (WGS) entry which is preliminary data.</text>
</comment>
<evidence type="ECO:0000256" key="1">
    <source>
        <dbReference type="ARBA" id="ARBA00004365"/>
    </source>
</evidence>
<dbReference type="InterPro" id="IPR013384">
    <property type="entry name" value="Flagell_FlgL"/>
</dbReference>
<dbReference type="Proteomes" id="UP001331561">
    <property type="component" value="Unassembled WGS sequence"/>
</dbReference>
<protein>
    <submittedName>
        <fullName evidence="6">Flagellar hook-associated protein FlgL</fullName>
    </submittedName>
</protein>
<evidence type="ECO:0000256" key="3">
    <source>
        <dbReference type="ARBA" id="ARBA00005709"/>
    </source>
</evidence>
<keyword evidence="4" id="KW-0975">Bacterial flagellum</keyword>
<keyword evidence="7" id="KW-1185">Reference proteome</keyword>
<dbReference type="Pfam" id="PF00669">
    <property type="entry name" value="Flagellin_N"/>
    <property type="match status" value="1"/>
</dbReference>
<sequence>MRISTAQIYDTNVGNITRQQSDLLKLQNQLSTGKRVVTPSDDPIAAARALEVSQSAQQVQLQKEAQGTANDKLSSLDSRLGSISDLFAYVHERAIQAGSATLNQSDRDSIAADMQAQFDSLMSMANATDENGEYMFSGYKGDVQPFTGSLTGVSYAGDQGQRTVHVSSSRNIPVSLSGDELLMRIRTSGQSFNAQPSIGNTGTGTVSSSTVVGTYAGGQYGIRFTSATTYDVFDRAADPAMTGAAMASGTYTAGAPINLPPAPATAEIQVTLNGAPATNDSFAVNPSAGTTDAFTMISDFITNLRTGGSGPAYYAAIQDTMSLADSAQENVLRLRAQTGSHQLELDSLGSVADDLSLQYADRTQRLIGVDYASAISDFQLQNTFLEASRNTFVKTTNLSLFSFLS</sequence>
<evidence type="ECO:0000313" key="7">
    <source>
        <dbReference type="Proteomes" id="UP001331561"/>
    </source>
</evidence>
<evidence type="ECO:0000256" key="2">
    <source>
        <dbReference type="ARBA" id="ARBA00004613"/>
    </source>
</evidence>
<dbReference type="RefSeq" id="WP_327601058.1">
    <property type="nucleotide sequence ID" value="NZ_JAYXHS010000004.1"/>
</dbReference>
<dbReference type="InterPro" id="IPR001492">
    <property type="entry name" value="Flagellin"/>
</dbReference>
<gene>
    <name evidence="6" type="primary">flgL</name>
    <name evidence="6" type="ORF">VVD49_20315</name>
</gene>
<evidence type="ECO:0000256" key="4">
    <source>
        <dbReference type="ARBA" id="ARBA00023143"/>
    </source>
</evidence>
<dbReference type="PANTHER" id="PTHR42792">
    <property type="entry name" value="FLAGELLIN"/>
    <property type="match status" value="1"/>
</dbReference>
<organism evidence="6 7">
    <name type="scientific">Uliginosibacterium silvisoli</name>
    <dbReference type="NCBI Taxonomy" id="3114758"/>
    <lineage>
        <taxon>Bacteria</taxon>
        <taxon>Pseudomonadati</taxon>
        <taxon>Pseudomonadota</taxon>
        <taxon>Betaproteobacteria</taxon>
        <taxon>Rhodocyclales</taxon>
        <taxon>Zoogloeaceae</taxon>
        <taxon>Uliginosibacterium</taxon>
    </lineage>
</organism>
<dbReference type="EMBL" id="JAYXHS010000004">
    <property type="protein sequence ID" value="MEC5388089.1"/>
    <property type="molecule type" value="Genomic_DNA"/>
</dbReference>
<dbReference type="NCBIfam" id="TIGR02550">
    <property type="entry name" value="flagell_flgL"/>
    <property type="match status" value="1"/>
</dbReference>
<proteinExistence type="inferred from homology"/>
<evidence type="ECO:0000259" key="5">
    <source>
        <dbReference type="Pfam" id="PF00669"/>
    </source>
</evidence>
<comment type="subcellular location">
    <subcellularLocation>
        <location evidence="1">Bacterial flagellum</location>
    </subcellularLocation>
    <subcellularLocation>
        <location evidence="2">Secreted</location>
    </subcellularLocation>
</comment>
<reference evidence="6 7" key="1">
    <citation type="submission" date="2024-01" db="EMBL/GenBank/DDBJ databases">
        <title>Uliginosibacterium soil sp. nov.</title>
        <authorList>
            <person name="Lv Y."/>
        </authorList>
    </citation>
    <scope>NUCLEOTIDE SEQUENCE [LARGE SCALE GENOMIC DNA]</scope>
    <source>
        <strain evidence="6 7">H3</strain>
    </source>
</reference>